<evidence type="ECO:0000259" key="1">
    <source>
        <dbReference type="Pfam" id="PF07833"/>
    </source>
</evidence>
<organism evidence="2 3">
    <name type="scientific">Bacillus salitolerans</name>
    <dbReference type="NCBI Taxonomy" id="1437434"/>
    <lineage>
        <taxon>Bacteria</taxon>
        <taxon>Bacillati</taxon>
        <taxon>Bacillota</taxon>
        <taxon>Bacilli</taxon>
        <taxon>Bacillales</taxon>
        <taxon>Bacillaceae</taxon>
        <taxon>Bacillus</taxon>
    </lineage>
</organism>
<dbReference type="InterPro" id="IPR036582">
    <property type="entry name" value="Mao_N_sf"/>
</dbReference>
<dbReference type="RefSeq" id="WP_377926802.1">
    <property type="nucleotide sequence ID" value="NZ_JBHUEM010000003.1"/>
</dbReference>
<sequence length="465" mass="53609">MARFIVIFVLILAAGSGSLLYYQWNSKSSDNHTQLLTTHPIHSIVSLVHSEKELTIVQRFNGLTPSTYTLNIPNKIERLQCDTKGDNSCEINGTTLTSHTPDITLTYSIPIKEEVDIWLQGFFVTVSSSQPTEYELEVVEAVNKDYQWVSGGEFVAYRERELIDYYKWRSTNKDHLSLFMSPLPLNENKVDKDLIIYSSSNVPSWTWIRKITPDRLTVVITDSKETYFSNHLVVLQQHAGDLLTLEDQFVKAYLLTLFPPAQEELRPVWSTLGSVLVGRKIPEDRSRQNSEALLAQLSESELESFFEYLQRMGKESYHLVDFDESLSSVLGGSTTFFQSMYERPNETIPLFYSIDKQIVVNNHSINVKAISYNGEAQFPFKEVMEALGYRVSVFSNNETIIVYKELNSWRFSFNQNYFIYNEESYGLLATPLTNINNVVYITEKWLEEIFKVRVVEQKTHIMISS</sequence>
<dbReference type="Gene3D" id="3.30.457.10">
    <property type="entry name" value="Copper amine oxidase-like, N-terminal domain"/>
    <property type="match status" value="1"/>
</dbReference>
<keyword evidence="3" id="KW-1185">Reference proteome</keyword>
<name>A0ABW4LLS5_9BACI</name>
<protein>
    <submittedName>
        <fullName evidence="2">Stalk domain-containing protein</fullName>
    </submittedName>
</protein>
<gene>
    <name evidence="2" type="ORF">ACFSCX_03885</name>
</gene>
<dbReference type="SUPFAM" id="SSF55383">
    <property type="entry name" value="Copper amine oxidase, domain N"/>
    <property type="match status" value="1"/>
</dbReference>
<comment type="caution">
    <text evidence="2">The sequence shown here is derived from an EMBL/GenBank/DDBJ whole genome shotgun (WGS) entry which is preliminary data.</text>
</comment>
<feature type="domain" description="Copper amine oxidase-like N-terminal" evidence="1">
    <location>
        <begin position="360"/>
        <end position="454"/>
    </location>
</feature>
<dbReference type="InterPro" id="IPR012854">
    <property type="entry name" value="Cu_amine_oxidase-like_N"/>
</dbReference>
<dbReference type="EMBL" id="JBHUEM010000003">
    <property type="protein sequence ID" value="MFD1735698.1"/>
    <property type="molecule type" value="Genomic_DNA"/>
</dbReference>
<evidence type="ECO:0000313" key="3">
    <source>
        <dbReference type="Proteomes" id="UP001597214"/>
    </source>
</evidence>
<dbReference type="Pfam" id="PF07833">
    <property type="entry name" value="Cu_amine_oxidN1"/>
    <property type="match status" value="1"/>
</dbReference>
<dbReference type="Proteomes" id="UP001597214">
    <property type="component" value="Unassembled WGS sequence"/>
</dbReference>
<reference evidence="3" key="1">
    <citation type="journal article" date="2019" name="Int. J. Syst. Evol. Microbiol.">
        <title>The Global Catalogue of Microorganisms (GCM) 10K type strain sequencing project: providing services to taxonomists for standard genome sequencing and annotation.</title>
        <authorList>
            <consortium name="The Broad Institute Genomics Platform"/>
            <consortium name="The Broad Institute Genome Sequencing Center for Infectious Disease"/>
            <person name="Wu L."/>
            <person name="Ma J."/>
        </authorList>
    </citation>
    <scope>NUCLEOTIDE SEQUENCE [LARGE SCALE GENOMIC DNA]</scope>
    <source>
        <strain evidence="3">CCUG 49339</strain>
    </source>
</reference>
<accession>A0ABW4LLS5</accession>
<evidence type="ECO:0000313" key="2">
    <source>
        <dbReference type="EMBL" id="MFD1735698.1"/>
    </source>
</evidence>
<proteinExistence type="predicted"/>